<accession>A0ABS0IMR0</accession>
<proteinExistence type="predicted"/>
<sequence length="55" mass="6124">MSASRCPTDPTRVGLHSANEVYYWCQQLNCSETRLRNAVLAVGPLVADVRAYLAR</sequence>
<dbReference type="EMBL" id="JADQDQ010000015">
    <property type="protein sequence ID" value="MBF9239631.1"/>
    <property type="molecule type" value="Genomic_DNA"/>
</dbReference>
<protein>
    <submittedName>
        <fullName evidence="1">DUF3606 domain-containing protein</fullName>
    </submittedName>
</protein>
<name>A0ABS0IMR0_9BACT</name>
<reference evidence="1 2" key="1">
    <citation type="submission" date="2020-11" db="EMBL/GenBank/DDBJ databases">
        <authorList>
            <person name="Kim M.K."/>
        </authorList>
    </citation>
    <scope>NUCLEOTIDE SEQUENCE [LARGE SCALE GENOMIC DNA]</scope>
    <source>
        <strain evidence="1 2">BT683</strain>
    </source>
</reference>
<evidence type="ECO:0000313" key="1">
    <source>
        <dbReference type="EMBL" id="MBF9239631.1"/>
    </source>
</evidence>
<gene>
    <name evidence="1" type="ORF">I2I05_19720</name>
</gene>
<dbReference type="RefSeq" id="WP_196283982.1">
    <property type="nucleotide sequence ID" value="NZ_JADQDQ010000015.1"/>
</dbReference>
<organism evidence="1 2">
    <name type="scientific">Hymenobacter jeongseonensis</name>
    <dbReference type="NCBI Taxonomy" id="2791027"/>
    <lineage>
        <taxon>Bacteria</taxon>
        <taxon>Pseudomonadati</taxon>
        <taxon>Bacteroidota</taxon>
        <taxon>Cytophagia</taxon>
        <taxon>Cytophagales</taxon>
        <taxon>Hymenobacteraceae</taxon>
        <taxon>Hymenobacter</taxon>
    </lineage>
</organism>
<evidence type="ECO:0000313" key="2">
    <source>
        <dbReference type="Proteomes" id="UP000597617"/>
    </source>
</evidence>
<comment type="caution">
    <text evidence="1">The sequence shown here is derived from an EMBL/GenBank/DDBJ whole genome shotgun (WGS) entry which is preliminary data.</text>
</comment>
<dbReference type="InterPro" id="IPR022037">
    <property type="entry name" value="DUF3606"/>
</dbReference>
<dbReference type="Proteomes" id="UP000597617">
    <property type="component" value="Unassembled WGS sequence"/>
</dbReference>
<dbReference type="Pfam" id="PF12244">
    <property type="entry name" value="DUF3606"/>
    <property type="match status" value="1"/>
</dbReference>
<keyword evidence="2" id="KW-1185">Reference proteome</keyword>